<dbReference type="RefSeq" id="WP_161070580.1">
    <property type="nucleotide sequence ID" value="NZ_WWCU01000002.1"/>
</dbReference>
<evidence type="ECO:0000256" key="1">
    <source>
        <dbReference type="SAM" id="MobiDB-lite"/>
    </source>
</evidence>
<proteinExistence type="predicted"/>
<organism evidence="2 3">
    <name type="scientific">Pseudoduganella aquatica</name>
    <dbReference type="NCBI Taxonomy" id="2660641"/>
    <lineage>
        <taxon>Bacteria</taxon>
        <taxon>Pseudomonadati</taxon>
        <taxon>Pseudomonadota</taxon>
        <taxon>Betaproteobacteria</taxon>
        <taxon>Burkholderiales</taxon>
        <taxon>Oxalobacteraceae</taxon>
        <taxon>Telluria group</taxon>
        <taxon>Pseudoduganella</taxon>
    </lineage>
</organism>
<feature type="compositionally biased region" description="Basic and acidic residues" evidence="1">
    <location>
        <begin position="49"/>
        <end position="64"/>
    </location>
</feature>
<feature type="region of interest" description="Disordered" evidence="1">
    <location>
        <begin position="1"/>
        <end position="115"/>
    </location>
</feature>
<feature type="compositionally biased region" description="Basic and acidic residues" evidence="1">
    <location>
        <begin position="103"/>
        <end position="115"/>
    </location>
</feature>
<sequence length="115" mass="11833">MNSDKDVRAADARNSQQDFGGNIANGHPANNVITPQRDGMPSTEQGRSTVDRGAGDFSSQRHGETASSEQSARTPAPEAGPTKGERGTRGSGMPVDSGAGQLADDRPGRDTPKGG</sequence>
<dbReference type="EMBL" id="WWCU01000002">
    <property type="protein sequence ID" value="MYN06191.1"/>
    <property type="molecule type" value="Genomic_DNA"/>
</dbReference>
<comment type="caution">
    <text evidence="2">The sequence shown here is derived from an EMBL/GenBank/DDBJ whole genome shotgun (WGS) entry which is preliminary data.</text>
</comment>
<dbReference type="AlphaFoldDB" id="A0A7X4KLL3"/>
<evidence type="ECO:0000313" key="3">
    <source>
        <dbReference type="Proteomes" id="UP000450676"/>
    </source>
</evidence>
<accession>A0A7X4KLL3</accession>
<protein>
    <submittedName>
        <fullName evidence="2">Uncharacterized protein</fullName>
    </submittedName>
</protein>
<reference evidence="2 3" key="1">
    <citation type="submission" date="2019-12" db="EMBL/GenBank/DDBJ databases">
        <title>Novel species isolated from a subtropical stream in China.</title>
        <authorList>
            <person name="Lu H."/>
        </authorList>
    </citation>
    <scope>NUCLEOTIDE SEQUENCE [LARGE SCALE GENOMIC DNA]</scope>
    <source>
        <strain evidence="2 3">FT127W</strain>
    </source>
</reference>
<dbReference type="Proteomes" id="UP000450676">
    <property type="component" value="Unassembled WGS sequence"/>
</dbReference>
<feature type="compositionally biased region" description="Basic and acidic residues" evidence="1">
    <location>
        <begin position="1"/>
        <end position="11"/>
    </location>
</feature>
<keyword evidence="3" id="KW-1185">Reference proteome</keyword>
<name>A0A7X4KLL3_9BURK</name>
<gene>
    <name evidence="2" type="ORF">GTP77_02445</name>
</gene>
<evidence type="ECO:0000313" key="2">
    <source>
        <dbReference type="EMBL" id="MYN06191.1"/>
    </source>
</evidence>